<feature type="non-terminal residue" evidence="2">
    <location>
        <position position="1"/>
    </location>
</feature>
<dbReference type="PANTHER" id="PTHR12156:SF23">
    <property type="entry name" value="PLECKSTRIN HOMOLOGY-LIKE DOMAIN FAMILY B MEMBER 1"/>
    <property type="match status" value="1"/>
</dbReference>
<organism evidence="2 3">
    <name type="scientific">Turnix velox</name>
    <name type="common">Little buttonquail</name>
    <dbReference type="NCBI Taxonomy" id="2529409"/>
    <lineage>
        <taxon>Eukaryota</taxon>
        <taxon>Metazoa</taxon>
        <taxon>Chordata</taxon>
        <taxon>Craniata</taxon>
        <taxon>Vertebrata</taxon>
        <taxon>Euteleostomi</taxon>
        <taxon>Archelosauria</taxon>
        <taxon>Archosauria</taxon>
        <taxon>Dinosauria</taxon>
        <taxon>Saurischia</taxon>
        <taxon>Theropoda</taxon>
        <taxon>Coelurosauria</taxon>
        <taxon>Aves</taxon>
        <taxon>Neognathae</taxon>
        <taxon>Neoaves</taxon>
        <taxon>Charadriiformes</taxon>
        <taxon>Turnicidae</taxon>
        <taxon>Turnix</taxon>
    </lineage>
</organism>
<dbReference type="OrthoDB" id="6020705at2759"/>
<protein>
    <submittedName>
        <fullName evidence="2">PHLB2 protein</fullName>
    </submittedName>
</protein>
<keyword evidence="3" id="KW-1185">Reference proteome</keyword>
<sequence>EMELRRRALEEERRRREQLERRLQEETARRQRLVEKEVKLREKNFSQARPLTRYLPIRKEDFDLRLHIESSGHSVETCPHLILGPKMCKGFLVKMGG</sequence>
<evidence type="ECO:0000313" key="3">
    <source>
        <dbReference type="Proteomes" id="UP000582182"/>
    </source>
</evidence>
<dbReference type="PANTHER" id="PTHR12156">
    <property type="entry name" value="PLECKSTRIN HOMOLOGY-LIKE DOMAIN, FAMILY B, MEMBER 3"/>
    <property type="match status" value="1"/>
</dbReference>
<dbReference type="GO" id="GO:0070507">
    <property type="term" value="P:regulation of microtubule cytoskeleton organization"/>
    <property type="evidence" value="ECO:0007669"/>
    <property type="project" value="TreeGrafter"/>
</dbReference>
<dbReference type="AlphaFoldDB" id="A0A7L3LCF1"/>
<proteinExistence type="predicted"/>
<evidence type="ECO:0000256" key="1">
    <source>
        <dbReference type="SAM" id="Coils"/>
    </source>
</evidence>
<gene>
    <name evidence="2" type="primary">Phldb2_0</name>
    <name evidence="2" type="ORF">TURVEL_R13202</name>
</gene>
<accession>A0A7L3LCF1</accession>
<comment type="caution">
    <text evidence="2">The sequence shown here is derived from an EMBL/GenBank/DDBJ whole genome shotgun (WGS) entry which is preliminary data.</text>
</comment>
<feature type="non-terminal residue" evidence="2">
    <location>
        <position position="97"/>
    </location>
</feature>
<dbReference type="Proteomes" id="UP000582182">
    <property type="component" value="Unassembled WGS sequence"/>
</dbReference>
<dbReference type="InterPro" id="IPR052212">
    <property type="entry name" value="PH-like_domain"/>
</dbReference>
<name>A0A7L3LCF1_9CHAR</name>
<feature type="coiled-coil region" evidence="1">
    <location>
        <begin position="2"/>
        <end position="43"/>
    </location>
</feature>
<dbReference type="EMBL" id="VZTY01013026">
    <property type="protein sequence ID" value="NXU51656.1"/>
    <property type="molecule type" value="Genomic_DNA"/>
</dbReference>
<dbReference type="GO" id="GO:0045180">
    <property type="term" value="C:basal cortex"/>
    <property type="evidence" value="ECO:0007669"/>
    <property type="project" value="TreeGrafter"/>
</dbReference>
<keyword evidence="1" id="KW-0175">Coiled coil</keyword>
<evidence type="ECO:0000313" key="2">
    <source>
        <dbReference type="EMBL" id="NXU51656.1"/>
    </source>
</evidence>
<reference evidence="2 3" key="1">
    <citation type="submission" date="2019-09" db="EMBL/GenBank/DDBJ databases">
        <title>Bird 10,000 Genomes (B10K) Project - Family phase.</title>
        <authorList>
            <person name="Zhang G."/>
        </authorList>
    </citation>
    <scope>NUCLEOTIDE SEQUENCE [LARGE SCALE GENOMIC DNA]</scope>
    <source>
        <strain evidence="2">B10K-DU-029-46</strain>
    </source>
</reference>